<feature type="region of interest" description="Disordered" evidence="1">
    <location>
        <begin position="454"/>
        <end position="736"/>
    </location>
</feature>
<sequence>MSKPARPKHSGSSVISIPSDAELTSASSLSPRYQQRFYNLPVGGRPSSSGHVTDSAVASSARTLRVSASRASLHAAAYEAEQVQKSRNVLRRKTSARSNPATPTAATFKAAQTESVNATPRKAGRSPDPPRSSAPRRTASATAEPVSVTRRHRTPPSGLTPAGAVAHAYKQQEQLREELSEVTGWNEYTRGQSLPDRSPLHEEDDEEASGAYYTVFGSTTGKVVAVGTAGDSSWDLTYGTQLGPEEQARLVTKVAAAGGSPATSHSSHGVRSLGRKVSGRFKKPAGSPPQRFAADTVREGWTPYDGRQSFQHDRRPVTPSKTKSSVPSLDEYVEVQASPSSIPSVPNGSTERSPMDREGRSLRAQRSHKPKELEKDEESPGGKLWKLMKRISTGGLRDKYVARDSSPPPVPALPKDFQHLVPSRTTFDIRPSSSHGNGTIPTEMSVMRFMNSRTSMSVVRPSTAPQKSSPRAEAPSSRPSTGARPSTTTRSSSPMSSDIASSRFFNKTHSTRSSISSYGEELPPMPKAVGNHIMSPSELYKLNKDGEDPIKGPRRSKSRPRIRTEEATSPEDNQPRPSLRPPRRSGTGGKSAPSDDALPPSPVIPTFSTLEPINNFSPPSRLSLPTSEFGVMDESTPPRPKRSSRRKAVPSESASSDLLTPISPPMPVTPRTPHSPNLPSISVDVSSLDGSHSSHSHSTARDGAQNVSPSSASSNPRSPLRFRELELSRSRLTEKEKADKWDDLLMRSDQAGGTLHIGETGLMSDNIRFSEYSEI</sequence>
<feature type="compositionally biased region" description="Low complexity" evidence="1">
    <location>
        <begin position="101"/>
        <end position="113"/>
    </location>
</feature>
<feature type="compositionally biased region" description="Low complexity" evidence="1">
    <location>
        <begin position="468"/>
        <end position="502"/>
    </location>
</feature>
<feature type="compositionally biased region" description="Low complexity" evidence="1">
    <location>
        <begin position="708"/>
        <end position="719"/>
    </location>
</feature>
<dbReference type="EMBL" id="MLYV02001336">
    <property type="protein sequence ID" value="PSR70676.1"/>
    <property type="molecule type" value="Genomic_DNA"/>
</dbReference>
<dbReference type="OrthoDB" id="3364707at2759"/>
<feature type="compositionally biased region" description="Polar residues" evidence="1">
    <location>
        <begin position="10"/>
        <end position="37"/>
    </location>
</feature>
<evidence type="ECO:0000313" key="3">
    <source>
        <dbReference type="Proteomes" id="UP000186601"/>
    </source>
</evidence>
<feature type="region of interest" description="Disordered" evidence="1">
    <location>
        <begin position="1"/>
        <end position="166"/>
    </location>
</feature>
<protein>
    <submittedName>
        <fullName evidence="2">Uncharacterized protein</fullName>
    </submittedName>
</protein>
<feature type="compositionally biased region" description="Polar residues" evidence="1">
    <location>
        <begin position="606"/>
        <end position="626"/>
    </location>
</feature>
<feature type="compositionally biased region" description="Low complexity" evidence="1">
    <location>
        <begin position="133"/>
        <end position="143"/>
    </location>
</feature>
<proteinExistence type="predicted"/>
<feature type="compositionally biased region" description="Basic and acidic residues" evidence="1">
    <location>
        <begin position="721"/>
        <end position="736"/>
    </location>
</feature>
<feature type="region of interest" description="Disordered" evidence="1">
    <location>
        <begin position="258"/>
        <end position="381"/>
    </location>
</feature>
<feature type="compositionally biased region" description="Polar residues" evidence="1">
    <location>
        <begin position="46"/>
        <end position="62"/>
    </location>
</feature>
<reference evidence="2 3" key="1">
    <citation type="submission" date="2018-02" db="EMBL/GenBank/DDBJ databases">
        <title>Genome sequence of the basidiomycete white-rot fungus Phlebia centrifuga.</title>
        <authorList>
            <person name="Granchi Z."/>
            <person name="Peng M."/>
            <person name="de Vries R.P."/>
            <person name="Hilden K."/>
            <person name="Makela M.R."/>
            <person name="Grigoriev I."/>
            <person name="Riley R."/>
        </authorList>
    </citation>
    <scope>NUCLEOTIDE SEQUENCE [LARGE SCALE GENOMIC DNA]</scope>
    <source>
        <strain evidence="2 3">FBCC195</strain>
    </source>
</reference>
<feature type="compositionally biased region" description="Basic residues" evidence="1">
    <location>
        <begin position="273"/>
        <end position="283"/>
    </location>
</feature>
<evidence type="ECO:0000313" key="2">
    <source>
        <dbReference type="EMBL" id="PSR70676.1"/>
    </source>
</evidence>
<accession>A0A2R6NEB9</accession>
<dbReference type="AlphaFoldDB" id="A0A2R6NEB9"/>
<name>A0A2R6NEB9_9APHY</name>
<feature type="compositionally biased region" description="Basic and acidic residues" evidence="1">
    <location>
        <begin position="370"/>
        <end position="380"/>
    </location>
</feature>
<feature type="compositionally biased region" description="Basic residues" evidence="1">
    <location>
        <begin position="639"/>
        <end position="648"/>
    </location>
</feature>
<feature type="compositionally biased region" description="Low complexity" evidence="1">
    <location>
        <begin position="682"/>
        <end position="697"/>
    </location>
</feature>
<feature type="compositionally biased region" description="Polar residues" evidence="1">
    <location>
        <begin position="337"/>
        <end position="352"/>
    </location>
</feature>
<gene>
    <name evidence="2" type="ORF">PHLCEN_2v13449</name>
</gene>
<feature type="compositionally biased region" description="Basic and acidic residues" evidence="1">
    <location>
        <begin position="541"/>
        <end position="551"/>
    </location>
</feature>
<keyword evidence="3" id="KW-1185">Reference proteome</keyword>
<feature type="compositionally biased region" description="Polar residues" evidence="1">
    <location>
        <begin position="503"/>
        <end position="517"/>
    </location>
</feature>
<feature type="compositionally biased region" description="Basic residues" evidence="1">
    <location>
        <begin position="552"/>
        <end position="561"/>
    </location>
</feature>
<organism evidence="2 3">
    <name type="scientific">Hermanssonia centrifuga</name>
    <dbReference type="NCBI Taxonomy" id="98765"/>
    <lineage>
        <taxon>Eukaryota</taxon>
        <taxon>Fungi</taxon>
        <taxon>Dikarya</taxon>
        <taxon>Basidiomycota</taxon>
        <taxon>Agaricomycotina</taxon>
        <taxon>Agaricomycetes</taxon>
        <taxon>Polyporales</taxon>
        <taxon>Meruliaceae</taxon>
        <taxon>Hermanssonia</taxon>
    </lineage>
</organism>
<dbReference type="Proteomes" id="UP000186601">
    <property type="component" value="Unassembled WGS sequence"/>
</dbReference>
<comment type="caution">
    <text evidence="2">The sequence shown here is derived from an EMBL/GenBank/DDBJ whole genome shotgun (WGS) entry which is preliminary data.</text>
</comment>
<evidence type="ECO:0000256" key="1">
    <source>
        <dbReference type="SAM" id="MobiDB-lite"/>
    </source>
</evidence>